<evidence type="ECO:0008006" key="3">
    <source>
        <dbReference type="Google" id="ProtNLM"/>
    </source>
</evidence>
<dbReference type="SUPFAM" id="SSF143120">
    <property type="entry name" value="YefM-like"/>
    <property type="match status" value="1"/>
</dbReference>
<protein>
    <recommendedName>
        <fullName evidence="3">Antitoxin</fullName>
    </recommendedName>
</protein>
<organism evidence="2">
    <name type="scientific">marine sediment metagenome</name>
    <dbReference type="NCBI Taxonomy" id="412755"/>
    <lineage>
        <taxon>unclassified sequences</taxon>
        <taxon>metagenomes</taxon>
        <taxon>ecological metagenomes</taxon>
    </lineage>
</organism>
<dbReference type="AlphaFoldDB" id="X1EHK3"/>
<comment type="similarity">
    <text evidence="1">Belongs to the phD/YefM antitoxin family.</text>
</comment>
<gene>
    <name evidence="2" type="ORF">S03H2_01263</name>
</gene>
<dbReference type="NCBIfam" id="TIGR01552">
    <property type="entry name" value="phd_fam"/>
    <property type="match status" value="1"/>
</dbReference>
<name>X1EHK3_9ZZZZ</name>
<dbReference type="Gene3D" id="3.40.1620.10">
    <property type="entry name" value="YefM-like domain"/>
    <property type="match status" value="1"/>
</dbReference>
<reference evidence="2" key="1">
    <citation type="journal article" date="2014" name="Front. Microbiol.">
        <title>High frequency of phylogenetically diverse reductive dehalogenase-homologous genes in deep subseafloor sedimentary metagenomes.</title>
        <authorList>
            <person name="Kawai M."/>
            <person name="Futagami T."/>
            <person name="Toyoda A."/>
            <person name="Takaki Y."/>
            <person name="Nishi S."/>
            <person name="Hori S."/>
            <person name="Arai W."/>
            <person name="Tsubouchi T."/>
            <person name="Morono Y."/>
            <person name="Uchiyama I."/>
            <person name="Ito T."/>
            <person name="Fujiyama A."/>
            <person name="Inagaki F."/>
            <person name="Takami H."/>
        </authorList>
    </citation>
    <scope>NUCLEOTIDE SEQUENCE</scope>
    <source>
        <strain evidence="2">Expedition CK06-06</strain>
    </source>
</reference>
<dbReference type="EMBL" id="BARU01000357">
    <property type="protein sequence ID" value="GAH19850.1"/>
    <property type="molecule type" value="Genomic_DNA"/>
</dbReference>
<dbReference type="Pfam" id="PF02604">
    <property type="entry name" value="PhdYeFM_antitox"/>
    <property type="match status" value="1"/>
</dbReference>
<proteinExistence type="inferred from homology"/>
<comment type="caution">
    <text evidence="2">The sequence shown here is derived from an EMBL/GenBank/DDBJ whole genome shotgun (WGS) entry which is preliminary data.</text>
</comment>
<dbReference type="InterPro" id="IPR006442">
    <property type="entry name" value="Antitoxin_Phd/YefM"/>
</dbReference>
<evidence type="ECO:0000313" key="2">
    <source>
        <dbReference type="EMBL" id="GAH19850.1"/>
    </source>
</evidence>
<accession>X1EHK3</accession>
<evidence type="ECO:0000256" key="1">
    <source>
        <dbReference type="ARBA" id="ARBA00009981"/>
    </source>
</evidence>
<sequence>MLKIKINEDVIIAGTSEFRNSINKFISILKDNKIILTNRNRPQAVLISFEEYEKIGEIIEELEDRYFFSNGFHIL</sequence>
<dbReference type="InterPro" id="IPR036165">
    <property type="entry name" value="YefM-like_sf"/>
</dbReference>